<proteinExistence type="predicted"/>
<protein>
    <submittedName>
        <fullName evidence="2">DNA binding domain-containing protein</fullName>
    </submittedName>
</protein>
<dbReference type="PANTHER" id="PTHR30595">
    <property type="entry name" value="GLPR-RELATED TRANSCRIPTIONAL REPRESSOR"/>
    <property type="match status" value="1"/>
</dbReference>
<dbReference type="Pfam" id="PF13749">
    <property type="entry name" value="HATPase_c_4"/>
    <property type="match status" value="1"/>
</dbReference>
<dbReference type="PANTHER" id="PTHR30595:SF6">
    <property type="entry name" value="SCHLAFEN ALBA-2 DOMAIN-CONTAINING PROTEIN"/>
    <property type="match status" value="1"/>
</dbReference>
<gene>
    <name evidence="2" type="ORF">IAC52_02870</name>
</gene>
<comment type="caution">
    <text evidence="2">The sequence shown here is derived from an EMBL/GenBank/DDBJ whole genome shotgun (WGS) entry which is preliminary data.</text>
</comment>
<dbReference type="Proteomes" id="UP000824070">
    <property type="component" value="Unassembled WGS sequence"/>
</dbReference>
<sequence length="474" mass="52361">MDKEFLENLKEDNQIELKKCESKLPSSFWETYSSFANGNGGTIYLGVEESKKGKNDLIGVKNRGEIVKAILDTANNRTKVSVNLLGEDDIEEAEVDEKHFIAVHVRSAGIYERPVFLDGNPYNSYRRDGEADHKLTEAEAKSAISVQIPFSQSHDFNISPSKIRLEELDEESLKDYRSLYNSIRSNSPLASLSDEEFFCKVGALRKENGEFFATNAGLLTFGTANLITSSGFPNFFLDFSLSDGQSTKWDERVASDDLSWSGNLFCFVRLLNRKLPVNLSAPFHLQSGANVGNSLLFGAVREAILNAVFNADYSLPGGIKVSLTPRELLVRNPGYMMVPLDRALQGGFSNPRNPGIATIFRSVEYGDRAGSGIPTMFSSLNQLSYPAPIYREDHDLVATSVSIILLSGLGEAADVLRAIVSSMQGRSIEEIMNLTHMGRKKAVAIIERLMEKGLVVGNGSKTKGKRFLKAWRLS</sequence>
<evidence type="ECO:0000313" key="2">
    <source>
        <dbReference type="EMBL" id="HIU45223.1"/>
    </source>
</evidence>
<dbReference type="InterPro" id="IPR007421">
    <property type="entry name" value="Schlafen_AlbA_2_dom"/>
</dbReference>
<accession>A0A9D1LNS5</accession>
<reference evidence="2" key="2">
    <citation type="journal article" date="2021" name="PeerJ">
        <title>Extensive microbial diversity within the chicken gut microbiome revealed by metagenomics and culture.</title>
        <authorList>
            <person name="Gilroy R."/>
            <person name="Ravi A."/>
            <person name="Getino M."/>
            <person name="Pursley I."/>
            <person name="Horton D.L."/>
            <person name="Alikhan N.F."/>
            <person name="Baker D."/>
            <person name="Gharbi K."/>
            <person name="Hall N."/>
            <person name="Watson M."/>
            <person name="Adriaenssens E.M."/>
            <person name="Foster-Nyarko E."/>
            <person name="Jarju S."/>
            <person name="Secka A."/>
            <person name="Antonio M."/>
            <person name="Oren A."/>
            <person name="Chaudhuri R.R."/>
            <person name="La Ragione R."/>
            <person name="Hildebrand F."/>
            <person name="Pallen M.J."/>
        </authorList>
    </citation>
    <scope>NUCLEOTIDE SEQUENCE</scope>
    <source>
        <strain evidence="2">ChiGjej1B1-22543</strain>
    </source>
</reference>
<dbReference type="Gene3D" id="3.30.565.60">
    <property type="match status" value="1"/>
</dbReference>
<dbReference type="EMBL" id="DVMV01000018">
    <property type="protein sequence ID" value="HIU45223.1"/>
    <property type="molecule type" value="Genomic_DNA"/>
</dbReference>
<dbReference type="InterPro" id="IPR038475">
    <property type="entry name" value="RecG_C_sf"/>
</dbReference>
<dbReference type="Pfam" id="PF04326">
    <property type="entry name" value="SLFN_AlbA_2"/>
    <property type="match status" value="1"/>
</dbReference>
<reference evidence="2" key="1">
    <citation type="submission" date="2020-10" db="EMBL/GenBank/DDBJ databases">
        <authorList>
            <person name="Gilroy R."/>
        </authorList>
    </citation>
    <scope>NUCLEOTIDE SEQUENCE</scope>
    <source>
        <strain evidence="2">ChiGjej1B1-22543</strain>
    </source>
</reference>
<name>A0A9D1LNS5_9FIRM</name>
<dbReference type="AlphaFoldDB" id="A0A9D1LNS5"/>
<evidence type="ECO:0000259" key="1">
    <source>
        <dbReference type="Pfam" id="PF04326"/>
    </source>
</evidence>
<dbReference type="InterPro" id="IPR038461">
    <property type="entry name" value="Schlafen_AlbA_2_dom_sf"/>
</dbReference>
<evidence type="ECO:0000313" key="3">
    <source>
        <dbReference type="Proteomes" id="UP000824070"/>
    </source>
</evidence>
<dbReference type="Gene3D" id="3.30.950.30">
    <property type="entry name" value="Schlafen, AAA domain"/>
    <property type="match status" value="1"/>
</dbReference>
<organism evidence="2 3">
    <name type="scientific">Candidatus Alloenteromonas pullicola</name>
    <dbReference type="NCBI Taxonomy" id="2840784"/>
    <lineage>
        <taxon>Bacteria</taxon>
        <taxon>Bacillati</taxon>
        <taxon>Bacillota</taxon>
        <taxon>Bacillota incertae sedis</taxon>
        <taxon>Candidatus Alloenteromonas</taxon>
    </lineage>
</organism>
<feature type="domain" description="Schlafen AlbA-2" evidence="1">
    <location>
        <begin position="11"/>
        <end position="130"/>
    </location>
</feature>